<keyword evidence="8" id="KW-0131">Cell cycle</keyword>
<keyword evidence="13" id="KW-1185">Reference proteome</keyword>
<feature type="transmembrane region" description="Helical" evidence="10">
    <location>
        <begin position="1300"/>
        <end position="1323"/>
    </location>
</feature>
<evidence type="ECO:0000256" key="4">
    <source>
        <dbReference type="ARBA" id="ARBA00022618"/>
    </source>
</evidence>
<dbReference type="GO" id="GO:0005351">
    <property type="term" value="F:carbohydrate:proton symporter activity"/>
    <property type="evidence" value="ECO:0007669"/>
    <property type="project" value="TreeGrafter"/>
</dbReference>
<dbReference type="Proteomes" id="UP000327013">
    <property type="component" value="Unassembled WGS sequence"/>
</dbReference>
<comment type="caution">
    <text evidence="12">The sequence shown here is derived from an EMBL/GenBank/DDBJ whole genome shotgun (WGS) entry which is preliminary data.</text>
</comment>
<feature type="transmembrane region" description="Helical" evidence="10">
    <location>
        <begin position="1074"/>
        <end position="1095"/>
    </location>
</feature>
<dbReference type="Pfam" id="PF00083">
    <property type="entry name" value="Sugar_tr"/>
    <property type="match status" value="1"/>
</dbReference>
<keyword evidence="4" id="KW-0132">Cell division</keyword>
<dbReference type="GO" id="GO:0019901">
    <property type="term" value="F:protein kinase binding"/>
    <property type="evidence" value="ECO:0007669"/>
    <property type="project" value="InterPro"/>
</dbReference>
<dbReference type="GO" id="GO:0051301">
    <property type="term" value="P:cell division"/>
    <property type="evidence" value="ECO:0007669"/>
    <property type="project" value="UniProtKB-KW"/>
</dbReference>
<evidence type="ECO:0000256" key="5">
    <source>
        <dbReference type="ARBA" id="ARBA00022692"/>
    </source>
</evidence>
<dbReference type="OrthoDB" id="5296287at2759"/>
<reference evidence="12 13" key="1">
    <citation type="submission" date="2019-06" db="EMBL/GenBank/DDBJ databases">
        <title>A chromosomal-level reference genome of Carpinus fangiana (Coryloideae, Betulaceae).</title>
        <authorList>
            <person name="Yang X."/>
            <person name="Wang Z."/>
            <person name="Zhang L."/>
            <person name="Hao G."/>
            <person name="Liu J."/>
            <person name="Yang Y."/>
        </authorList>
    </citation>
    <scope>NUCLEOTIDE SEQUENCE [LARGE SCALE GENOMIC DNA]</scope>
    <source>
        <strain evidence="12">Cfa_2016G</strain>
        <tissue evidence="12">Leaf</tissue>
    </source>
</reference>
<evidence type="ECO:0000256" key="10">
    <source>
        <dbReference type="SAM" id="Phobius"/>
    </source>
</evidence>
<keyword evidence="7 10" id="KW-0472">Membrane</keyword>
<evidence type="ECO:0000256" key="2">
    <source>
        <dbReference type="ARBA" id="ARBA00010992"/>
    </source>
</evidence>
<proteinExistence type="inferred from homology"/>
<sequence length="1447" mass="160218">MKGAGRARPMVTPAAEAFSVWSLACIYAAPIGSGRECHDCWSAWIQPGAGMHVRSERQLLLLGAPSLPRFWQGLQGPSDVALRLGSEVAIRHSTSRAYPHSCRVKASLDGAPMLTHTGKEHARRTANSGERRRAQGGAPKSDRRDLTDFDFGWLPAGLPESKLDQQTSISQALLAGILLLNHLASVLQRLPRHNHGIGFLPTPRPLPNPPFQRRPFHVNSFTAPPPQTILPPPTAGDFSAPLRHPATPALDPRRVRERKCLSTPFSHIDSSPITSSMPSFQHGAASAHFQPNTNYGFNRVFEPPSDLTSSYYGGYGTRSAHDLSAMLPDPYNSQKYPSNAHWNTNRFHQGQTGAPSVKHERADERWDHADAQRRYHAYQTDQRKKEEKPVGGVSATLDYEMDQMTDFVTEMAAGMYELSASRICLADIDIARSIKPGSIPPTAFRKWVLQVLNATRLPSATIILSLSYMAKRVRQVSDEGHFLPTERGLYQMLTVSLILGSKFLDDNTFQNKSWAEVSNITTSELNRDEREWLVAFEHRLHHDPHCADGFSSWEERWKTFRSRSSFTSHALHPLDTNVKRQHAAPPPGYSSATFGYKNYSPHTAYSNGPYSAPFAPHDPWYGSRPGLDRSPSTAPHSGPHTPEYYGHEALWAPVEDFTRRTQYAPYAPYPVPAPYPGYSSGYNTPPYQTGWNGMSTHGVTQKSTMALSGVSPKSKRCNFRPTRFNGILLQAYPRHSEAFLARIIWCGIATSALVQHMSSNLFLFMRLKGVVKMPNRAAFDFTGNCFTTAYSIMAVAEAFATPTPPATTTIRSQFPTADLLSPIARRGLLCSTLLFRGIMCVFRLILDIAILLSQHAPAGHDVDLAEVPGLDKLKWLHVNRLYASSACPEEARLYFVTRSWLYTSPHLTPQELRALTLRLTFLRIERCWVYVCKRSPASSVLFRVVFLSVHATYYWCHSSTKFRCPRLTSSMALTPKWYQFLVSVFASLGSWLFGYDLGVIAGVISSGNFLIIFNNPTASQTGAVVALFTGGAFVGAGMAGPTGDWLGRRLTIMIGAIIFILGGALQTGADHINYLYSGRVFAGVGVGFLTMVIPVYQSELAHPSIRGRVTALQQFMLGVGSFCAGWITYGTYTGFPDSSSAQWRVPLGLQILPAVFLAALIMLFPESPRWLIYKGRTAEGIRNLAKLHSHGNEQDPYVLAEYTEITDAIEAEADHALSYKKIVSSRTNLRRLFIAMALQASVQMTGVSAIQFLTILFIDRFGRRKPLILGNLGNMVTFIVATAVLANFPPTSTSTGAHWAFIIMTWLYNFSFSCTVGPLSWIVPAEIFDYSTRSAGVSLATMMSFAFNTLIGQVTPLALEAIGWRYYILFAVCNATNALFFWAILPETKQVPLEEMDALFAEAPLFVPGWKGGKKFVQGRELQGRVEALVDGKGLEIGEGVTHVEKV</sequence>
<keyword evidence="6 10" id="KW-1133">Transmembrane helix</keyword>
<keyword evidence="5 10" id="KW-0812">Transmembrane</keyword>
<comment type="similarity">
    <text evidence="2">Belongs to the major facilitator superfamily. Sugar transporter (TC 2.A.1.1) family.</text>
</comment>
<keyword evidence="3" id="KW-0813">Transport</keyword>
<dbReference type="Gene3D" id="1.10.472.10">
    <property type="entry name" value="Cyclin-like"/>
    <property type="match status" value="1"/>
</dbReference>
<evidence type="ECO:0000313" key="12">
    <source>
        <dbReference type="EMBL" id="KAB8338936.1"/>
    </source>
</evidence>
<feature type="transmembrane region" description="Helical" evidence="10">
    <location>
        <begin position="977"/>
        <end position="1005"/>
    </location>
</feature>
<comment type="subcellular location">
    <subcellularLocation>
        <location evidence="1">Membrane</location>
        <topology evidence="1">Multi-pass membrane protein</topology>
    </subcellularLocation>
</comment>
<feature type="transmembrane region" description="Helical" evidence="10">
    <location>
        <begin position="1050"/>
        <end position="1068"/>
    </location>
</feature>
<accession>A0A5N6KQL0</accession>
<evidence type="ECO:0000256" key="7">
    <source>
        <dbReference type="ARBA" id="ARBA00023136"/>
    </source>
</evidence>
<feature type="transmembrane region" description="Helical" evidence="10">
    <location>
        <begin position="1268"/>
        <end position="1288"/>
    </location>
</feature>
<organism evidence="12 13">
    <name type="scientific">Carpinus fangiana</name>
    <dbReference type="NCBI Taxonomy" id="176857"/>
    <lineage>
        <taxon>Eukaryota</taxon>
        <taxon>Viridiplantae</taxon>
        <taxon>Streptophyta</taxon>
        <taxon>Embryophyta</taxon>
        <taxon>Tracheophyta</taxon>
        <taxon>Spermatophyta</taxon>
        <taxon>Magnoliopsida</taxon>
        <taxon>eudicotyledons</taxon>
        <taxon>Gunneridae</taxon>
        <taxon>Pentapetalae</taxon>
        <taxon>rosids</taxon>
        <taxon>fabids</taxon>
        <taxon>Fagales</taxon>
        <taxon>Betulaceae</taxon>
        <taxon>Carpinus</taxon>
    </lineage>
</organism>
<dbReference type="SUPFAM" id="SSF103473">
    <property type="entry name" value="MFS general substrate transporter"/>
    <property type="match status" value="1"/>
</dbReference>
<feature type="transmembrane region" description="Helical" evidence="10">
    <location>
        <begin position="1232"/>
        <end position="1256"/>
    </location>
</feature>
<evidence type="ECO:0000256" key="8">
    <source>
        <dbReference type="ARBA" id="ARBA00023306"/>
    </source>
</evidence>
<dbReference type="InterPro" id="IPR020846">
    <property type="entry name" value="MFS_dom"/>
</dbReference>
<feature type="transmembrane region" description="Helical" evidence="10">
    <location>
        <begin position="1115"/>
        <end position="1135"/>
    </location>
</feature>
<feature type="transmembrane region" description="Helical" evidence="10">
    <location>
        <begin position="1147"/>
        <end position="1164"/>
    </location>
</feature>
<evidence type="ECO:0000256" key="3">
    <source>
        <dbReference type="ARBA" id="ARBA00022448"/>
    </source>
</evidence>
<dbReference type="PANTHER" id="PTHR48022:SF37">
    <property type="entry name" value="MAJOR FACILITATOR SUPERFAMILY (MFS) PROFILE DOMAIN-CONTAINING PROTEIN-RELATED"/>
    <property type="match status" value="1"/>
</dbReference>
<name>A0A5N6KQL0_9ROSI</name>
<protein>
    <recommendedName>
        <fullName evidence="11">Major facilitator superfamily (MFS) profile domain-containing protein</fullName>
    </recommendedName>
</protein>
<dbReference type="GO" id="GO:0016020">
    <property type="term" value="C:membrane"/>
    <property type="evidence" value="ECO:0007669"/>
    <property type="project" value="UniProtKB-SubCell"/>
</dbReference>
<feature type="region of interest" description="Disordered" evidence="9">
    <location>
        <begin position="117"/>
        <end position="146"/>
    </location>
</feature>
<evidence type="ECO:0000259" key="11">
    <source>
        <dbReference type="PROSITE" id="PS50850"/>
    </source>
</evidence>
<dbReference type="Gene3D" id="1.20.1250.20">
    <property type="entry name" value="MFS general substrate transporter like domains"/>
    <property type="match status" value="2"/>
</dbReference>
<dbReference type="PROSITE" id="PS00217">
    <property type="entry name" value="SUGAR_TRANSPORT_2"/>
    <property type="match status" value="1"/>
</dbReference>
<feature type="transmembrane region" description="Helical" evidence="10">
    <location>
        <begin position="1335"/>
        <end position="1359"/>
    </location>
</feature>
<dbReference type="InterPro" id="IPR005829">
    <property type="entry name" value="Sugar_transporter_CS"/>
</dbReference>
<dbReference type="PROSITE" id="PS00216">
    <property type="entry name" value="SUGAR_TRANSPORT_1"/>
    <property type="match status" value="1"/>
</dbReference>
<evidence type="ECO:0000256" key="1">
    <source>
        <dbReference type="ARBA" id="ARBA00004141"/>
    </source>
</evidence>
<dbReference type="PROSITE" id="PS50850">
    <property type="entry name" value="MFS"/>
    <property type="match status" value="1"/>
</dbReference>
<dbReference type="InterPro" id="IPR003663">
    <property type="entry name" value="Sugar/inositol_transpt"/>
</dbReference>
<gene>
    <name evidence="12" type="ORF">FH972_021876</name>
</gene>
<evidence type="ECO:0000256" key="6">
    <source>
        <dbReference type="ARBA" id="ARBA00022989"/>
    </source>
</evidence>
<dbReference type="InterPro" id="IPR013922">
    <property type="entry name" value="Cyclin_PHO80-like"/>
</dbReference>
<dbReference type="PANTHER" id="PTHR48022">
    <property type="entry name" value="PLASTIDIC GLUCOSE TRANSPORTER 4"/>
    <property type="match status" value="1"/>
</dbReference>
<dbReference type="InterPro" id="IPR050360">
    <property type="entry name" value="MFS_Sugar_Transporters"/>
</dbReference>
<feature type="transmembrane region" description="Helical" evidence="10">
    <location>
        <begin position="1366"/>
        <end position="1385"/>
    </location>
</feature>
<dbReference type="Pfam" id="PF08613">
    <property type="entry name" value="Cyclin"/>
    <property type="match status" value="1"/>
</dbReference>
<evidence type="ECO:0000313" key="13">
    <source>
        <dbReference type="Proteomes" id="UP000327013"/>
    </source>
</evidence>
<feature type="domain" description="Major facilitator superfamily (MFS) profile" evidence="11">
    <location>
        <begin position="982"/>
        <end position="1389"/>
    </location>
</feature>
<evidence type="ECO:0000256" key="9">
    <source>
        <dbReference type="SAM" id="MobiDB-lite"/>
    </source>
</evidence>
<dbReference type="PRINTS" id="PR00171">
    <property type="entry name" value="SUGRTRNSPORT"/>
</dbReference>
<feature type="transmembrane region" description="Helical" evidence="10">
    <location>
        <begin position="1017"/>
        <end position="1038"/>
    </location>
</feature>
<dbReference type="CDD" id="cd20557">
    <property type="entry name" value="CYCLIN_ScPCL1-like"/>
    <property type="match status" value="1"/>
</dbReference>
<dbReference type="InterPro" id="IPR005828">
    <property type="entry name" value="MFS_sugar_transport-like"/>
</dbReference>
<dbReference type="EMBL" id="VIBQ01000010">
    <property type="protein sequence ID" value="KAB8338936.1"/>
    <property type="molecule type" value="Genomic_DNA"/>
</dbReference>
<dbReference type="InterPro" id="IPR036259">
    <property type="entry name" value="MFS_trans_sf"/>
</dbReference>